<dbReference type="InterPro" id="IPR004838">
    <property type="entry name" value="NHTrfase_class1_PyrdxlP-BS"/>
</dbReference>
<dbReference type="AlphaFoldDB" id="D3B9D9"/>
<proteinExistence type="inferred from homology"/>
<comment type="caution">
    <text evidence="17">The sequence shown here is derived from an EMBL/GenBank/DDBJ whole genome shotgun (WGS) entry which is preliminary data.</text>
</comment>
<dbReference type="NCBIfam" id="TIGR01265">
    <property type="entry name" value="tyr_nico_aTase"/>
    <property type="match status" value="1"/>
</dbReference>
<accession>D3B9D9</accession>
<dbReference type="Gene3D" id="3.90.1150.10">
    <property type="entry name" value="Aspartate Aminotransferase, domain 1"/>
    <property type="match status" value="1"/>
</dbReference>
<dbReference type="PIRSF" id="PIRSF000517">
    <property type="entry name" value="Tyr_transaminase"/>
    <property type="match status" value="1"/>
</dbReference>
<evidence type="ECO:0000256" key="4">
    <source>
        <dbReference type="ARBA" id="ARBA00011738"/>
    </source>
</evidence>
<keyword evidence="9" id="KW-0828">Tyrosine catabolism</keyword>
<dbReference type="InterPro" id="IPR015421">
    <property type="entry name" value="PyrdxlP-dep_Trfase_major"/>
</dbReference>
<dbReference type="PRINTS" id="PR00753">
    <property type="entry name" value="ACCSYNTHASE"/>
</dbReference>
<evidence type="ECO:0000256" key="6">
    <source>
        <dbReference type="ARBA" id="ARBA00015959"/>
    </source>
</evidence>
<evidence type="ECO:0000256" key="7">
    <source>
        <dbReference type="ARBA" id="ARBA00022576"/>
    </source>
</evidence>
<dbReference type="GeneID" id="31360569"/>
<comment type="pathway">
    <text evidence="2">Amino-acid degradation; L-phenylalanine degradation; acetoacetate and fumarate from L-phenylalanine: step 2/6.</text>
</comment>
<evidence type="ECO:0000256" key="15">
    <source>
        <dbReference type="PIRSR" id="PIRSR000517-1"/>
    </source>
</evidence>
<dbReference type="Gene3D" id="3.40.640.10">
    <property type="entry name" value="Type I PLP-dependent aspartate aminotransferase-like (Major domain)"/>
    <property type="match status" value="1"/>
</dbReference>
<evidence type="ECO:0000256" key="10">
    <source>
        <dbReference type="ARBA" id="ARBA00022898"/>
    </source>
</evidence>
<dbReference type="SUPFAM" id="SSF53383">
    <property type="entry name" value="PLP-dependent transferases"/>
    <property type="match status" value="1"/>
</dbReference>
<reference evidence="17 18" key="1">
    <citation type="journal article" date="2011" name="Genome Res.">
        <title>Phylogeny-wide analysis of social amoeba genomes highlights ancient origins for complex intercellular communication.</title>
        <authorList>
            <person name="Heidel A.J."/>
            <person name="Lawal H.M."/>
            <person name="Felder M."/>
            <person name="Schilde C."/>
            <person name="Helps N.R."/>
            <person name="Tunggal B."/>
            <person name="Rivero F."/>
            <person name="John U."/>
            <person name="Schleicher M."/>
            <person name="Eichinger L."/>
            <person name="Platzer M."/>
            <person name="Noegel A.A."/>
            <person name="Schaap P."/>
            <person name="Gloeckner G."/>
        </authorList>
    </citation>
    <scope>NUCLEOTIDE SEQUENCE [LARGE SCALE GENOMIC DNA]</scope>
    <source>
        <strain evidence="18">ATCC 26659 / Pp 5 / PN500</strain>
    </source>
</reference>
<evidence type="ECO:0000256" key="8">
    <source>
        <dbReference type="ARBA" id="ARBA00022679"/>
    </source>
</evidence>
<evidence type="ECO:0000256" key="12">
    <source>
        <dbReference type="ARBA" id="ARBA00031696"/>
    </source>
</evidence>
<evidence type="ECO:0000256" key="2">
    <source>
        <dbReference type="ARBA" id="ARBA00005203"/>
    </source>
</evidence>
<dbReference type="GO" id="GO:0004838">
    <property type="term" value="F:L-tyrosine-2-oxoglutarate transaminase activity"/>
    <property type="evidence" value="ECO:0007669"/>
    <property type="project" value="InterPro"/>
</dbReference>
<dbReference type="UniPathway" id="UPA00139">
    <property type="reaction ID" value="UER00338"/>
</dbReference>
<dbReference type="GO" id="GO:0006572">
    <property type="term" value="P:L-tyrosine catabolic process"/>
    <property type="evidence" value="ECO:0007669"/>
    <property type="project" value="UniProtKB-KW"/>
</dbReference>
<evidence type="ECO:0000313" key="17">
    <source>
        <dbReference type="EMBL" id="EFA81851.1"/>
    </source>
</evidence>
<dbReference type="FunCoup" id="D3B9D9">
    <property type="interactions" value="32"/>
</dbReference>
<feature type="modified residue" description="N6-(pyridoxal phosphate)lysine" evidence="15">
    <location>
        <position position="244"/>
    </location>
</feature>
<sequence length="410" mass="45122">MNREWNIQASNAALNTTNPIRAIVDTGKYKPNPEKSVIPLSIGDPCVFGNLNVDQYVNTVLVENIQSGKFNGYPPSIGYEASRTAIAKFVETKTSPLTASDIIIASGASGAIEIALTAILNPGDNILIPKPGFSLYECICHSKGFNIKHYNLLPERSWEIDIDHLKSLIDSNTKAILINNPSNPCGSNFSANHLQQILQVADQYRLPIISDEIYAGMTFGDNVFIPIASLTETVPVLSIGGIAKRFLVPGWRVGWIAVHDRNNLFTAIKKSLVSLSQLILGPNSLIQSILPSILDTNNEQINKFFQTVNATLEEQSRFTVESLSKIDGLTPITSSGTMYQMIGIDTSKFVGIEDDVAFMGQLLQEESVFVLPGTVFGMKNFFRIVFCAPMEKLADAYQRISVFCENHRKK</sequence>
<dbReference type="NCBIfam" id="TIGR01264">
    <property type="entry name" value="tyr_amTase_E"/>
    <property type="match status" value="1"/>
</dbReference>
<dbReference type="OMA" id="CALDLCI"/>
<keyword evidence="11" id="KW-0585">Phenylalanine catabolism</keyword>
<dbReference type="PANTHER" id="PTHR45744">
    <property type="entry name" value="TYROSINE AMINOTRANSFERASE"/>
    <property type="match status" value="1"/>
</dbReference>
<evidence type="ECO:0000256" key="13">
    <source>
        <dbReference type="ARBA" id="ARBA00047798"/>
    </source>
</evidence>
<keyword evidence="18" id="KW-1185">Reference proteome</keyword>
<dbReference type="EMBL" id="ADBJ01000022">
    <property type="protein sequence ID" value="EFA81851.1"/>
    <property type="molecule type" value="Genomic_DNA"/>
</dbReference>
<dbReference type="Proteomes" id="UP000001396">
    <property type="component" value="Unassembled WGS sequence"/>
</dbReference>
<evidence type="ECO:0000256" key="1">
    <source>
        <dbReference type="ARBA" id="ARBA00001933"/>
    </source>
</evidence>
<keyword evidence="10 14" id="KW-0663">Pyridoxal phosphate</keyword>
<dbReference type="InterPro" id="IPR004839">
    <property type="entry name" value="Aminotransferase_I/II_large"/>
</dbReference>
<feature type="domain" description="Aminotransferase class I/classII large" evidence="16">
    <location>
        <begin position="36"/>
        <end position="400"/>
    </location>
</feature>
<evidence type="ECO:0000256" key="9">
    <source>
        <dbReference type="ARBA" id="ARBA00022878"/>
    </source>
</evidence>
<dbReference type="PANTHER" id="PTHR45744:SF2">
    <property type="entry name" value="TYROSINE AMINOTRANSFERASE"/>
    <property type="match status" value="1"/>
</dbReference>
<comment type="similarity">
    <text evidence="3 14">Belongs to the class-I pyridoxal-phosphate-dependent aminotransferase family.</text>
</comment>
<comment type="catalytic activity">
    <reaction evidence="13">
        <text>L-tyrosine + 2-oxoglutarate = 3-(4-hydroxyphenyl)pyruvate + L-glutamate</text>
        <dbReference type="Rhea" id="RHEA:15093"/>
        <dbReference type="ChEBI" id="CHEBI:16810"/>
        <dbReference type="ChEBI" id="CHEBI:29985"/>
        <dbReference type="ChEBI" id="CHEBI:36242"/>
        <dbReference type="ChEBI" id="CHEBI:58315"/>
        <dbReference type="EC" id="2.6.1.5"/>
    </reaction>
</comment>
<dbReference type="InterPro" id="IPR005957">
    <property type="entry name" value="Tyrosine_aminoTrfase"/>
</dbReference>
<dbReference type="RefSeq" id="XP_020433968.1">
    <property type="nucleotide sequence ID" value="XM_020575979.1"/>
</dbReference>
<evidence type="ECO:0000313" key="18">
    <source>
        <dbReference type="Proteomes" id="UP000001396"/>
    </source>
</evidence>
<dbReference type="InParanoid" id="D3B9D9"/>
<evidence type="ECO:0000256" key="11">
    <source>
        <dbReference type="ARBA" id="ARBA00023232"/>
    </source>
</evidence>
<keyword evidence="8" id="KW-0808">Transferase</keyword>
<dbReference type="InterPro" id="IPR005958">
    <property type="entry name" value="TyrNic_aminoTrfase"/>
</dbReference>
<dbReference type="EC" id="2.6.1.5" evidence="5"/>
<dbReference type="PROSITE" id="PS00105">
    <property type="entry name" value="AA_TRANSFER_CLASS_1"/>
    <property type="match status" value="1"/>
</dbReference>
<evidence type="ECO:0000259" key="16">
    <source>
        <dbReference type="Pfam" id="PF00155"/>
    </source>
</evidence>
<evidence type="ECO:0000256" key="14">
    <source>
        <dbReference type="PIRNR" id="PIRNR000517"/>
    </source>
</evidence>
<name>D3B9D9_HETP5</name>
<dbReference type="Pfam" id="PF00155">
    <property type="entry name" value="Aminotran_1_2"/>
    <property type="match status" value="1"/>
</dbReference>
<dbReference type="FunFam" id="3.40.640.10:FF:000048">
    <property type="entry name" value="tyrosine aminotransferase"/>
    <property type="match status" value="1"/>
</dbReference>
<organism evidence="17 18">
    <name type="scientific">Heterostelium pallidum (strain ATCC 26659 / Pp 5 / PN500)</name>
    <name type="common">Cellular slime mold</name>
    <name type="synonym">Polysphondylium pallidum</name>
    <dbReference type="NCBI Taxonomy" id="670386"/>
    <lineage>
        <taxon>Eukaryota</taxon>
        <taxon>Amoebozoa</taxon>
        <taxon>Evosea</taxon>
        <taxon>Eumycetozoa</taxon>
        <taxon>Dictyostelia</taxon>
        <taxon>Acytosteliales</taxon>
        <taxon>Acytosteliaceae</taxon>
        <taxon>Heterostelium</taxon>
    </lineage>
</organism>
<dbReference type="GO" id="GO:0006559">
    <property type="term" value="P:L-phenylalanine catabolic process"/>
    <property type="evidence" value="ECO:0007669"/>
    <property type="project" value="UniProtKB-UniPathway"/>
</dbReference>
<keyword evidence="7" id="KW-0032">Aminotransferase</keyword>
<evidence type="ECO:0000256" key="3">
    <source>
        <dbReference type="ARBA" id="ARBA00007441"/>
    </source>
</evidence>
<comment type="cofactor">
    <cofactor evidence="1 14 15">
        <name>pyridoxal 5'-phosphate</name>
        <dbReference type="ChEBI" id="CHEBI:597326"/>
    </cofactor>
</comment>
<dbReference type="InterPro" id="IPR015422">
    <property type="entry name" value="PyrdxlP-dep_Trfase_small"/>
</dbReference>
<protein>
    <recommendedName>
        <fullName evidence="6">Tyrosine aminotransferase</fullName>
        <ecNumber evidence="5">2.6.1.5</ecNumber>
    </recommendedName>
    <alternativeName>
        <fullName evidence="12">L-tyrosine:2-oxoglutarate aminotransferase</fullName>
    </alternativeName>
</protein>
<dbReference type="InterPro" id="IPR015424">
    <property type="entry name" value="PyrdxlP-dep_Trfase"/>
</dbReference>
<comment type="subunit">
    <text evidence="4">Homodimer.</text>
</comment>
<dbReference type="STRING" id="670386.D3B9D9"/>
<gene>
    <name evidence="17" type="primary">tat</name>
    <name evidence="17" type="ORF">PPL_05083</name>
</gene>
<dbReference type="GO" id="GO:0030170">
    <property type="term" value="F:pyridoxal phosphate binding"/>
    <property type="evidence" value="ECO:0007669"/>
    <property type="project" value="InterPro"/>
</dbReference>
<dbReference type="CDD" id="cd00609">
    <property type="entry name" value="AAT_like"/>
    <property type="match status" value="1"/>
</dbReference>
<evidence type="ECO:0000256" key="5">
    <source>
        <dbReference type="ARBA" id="ARBA00012749"/>
    </source>
</evidence>